<comment type="caution">
    <text evidence="2">The sequence shown here is derived from an EMBL/GenBank/DDBJ whole genome shotgun (WGS) entry which is preliminary data.</text>
</comment>
<evidence type="ECO:0000313" key="3">
    <source>
        <dbReference type="Proteomes" id="UP000290759"/>
    </source>
</evidence>
<feature type="domain" description="N-acetyltransferase" evidence="1">
    <location>
        <begin position="25"/>
        <end position="162"/>
    </location>
</feature>
<gene>
    <name evidence="2" type="ORF">D3273_10720</name>
</gene>
<dbReference type="AlphaFoldDB" id="A0A4Q2U6E0"/>
<dbReference type="SUPFAM" id="SSF55729">
    <property type="entry name" value="Acyl-CoA N-acyltransferases (Nat)"/>
    <property type="match status" value="1"/>
</dbReference>
<accession>A0A4Q2U6E0</accession>
<name>A0A4Q2U6E0_9HYPH</name>
<reference evidence="2 3" key="2">
    <citation type="submission" date="2019-02" db="EMBL/GenBank/DDBJ databases">
        <title>'Lichenibacterium ramalinii' gen. nov. sp. nov., 'Lichenibacterium minor' gen. nov. sp. nov.</title>
        <authorList>
            <person name="Pankratov T."/>
        </authorList>
    </citation>
    <scope>NUCLEOTIDE SEQUENCE [LARGE SCALE GENOMIC DNA]</scope>
    <source>
        <strain evidence="2 3">RmlP026</strain>
    </source>
</reference>
<reference evidence="2 3" key="1">
    <citation type="submission" date="2018-12" db="EMBL/GenBank/DDBJ databases">
        <authorList>
            <person name="Grouzdev D.S."/>
            <person name="Krutkina M.S."/>
        </authorList>
    </citation>
    <scope>NUCLEOTIDE SEQUENCE [LARGE SCALE GENOMIC DNA]</scope>
    <source>
        <strain evidence="2 3">RmlP026</strain>
    </source>
</reference>
<evidence type="ECO:0000259" key="1">
    <source>
        <dbReference type="PROSITE" id="PS51186"/>
    </source>
</evidence>
<dbReference type="EMBL" id="QYBB01000010">
    <property type="protein sequence ID" value="RYC31900.1"/>
    <property type="molecule type" value="Genomic_DNA"/>
</dbReference>
<dbReference type="InterPro" id="IPR000182">
    <property type="entry name" value="GNAT_dom"/>
</dbReference>
<keyword evidence="3" id="KW-1185">Reference proteome</keyword>
<keyword evidence="2" id="KW-0808">Transferase</keyword>
<dbReference type="PROSITE" id="PS51186">
    <property type="entry name" value="GNAT"/>
    <property type="match status" value="1"/>
</dbReference>
<dbReference type="OrthoDB" id="9797417at2"/>
<dbReference type="Pfam" id="PF13508">
    <property type="entry name" value="Acetyltransf_7"/>
    <property type="match status" value="1"/>
</dbReference>
<sequence length="162" mass="18101">MGRRGLGEMAETRSRMSEPSASVPIRIRDAIQADRPYLAWLEEACMRDYAVALWGVWRTRPGESLDLRQYRILVASERDAGCIGVRREVDHLWIDALYVAPGFQNRGIGAAALRIAVSEGAAEGLPVRLSVLTTNPALAFYLRNGLVVERETVERRYLTTSP</sequence>
<proteinExistence type="predicted"/>
<dbReference type="Gene3D" id="3.40.630.30">
    <property type="match status" value="1"/>
</dbReference>
<dbReference type="InterPro" id="IPR016181">
    <property type="entry name" value="Acyl_CoA_acyltransferase"/>
</dbReference>
<protein>
    <submittedName>
        <fullName evidence="2">N-acetyltransferase</fullName>
    </submittedName>
</protein>
<evidence type="ECO:0000313" key="2">
    <source>
        <dbReference type="EMBL" id="RYC31900.1"/>
    </source>
</evidence>
<dbReference type="CDD" id="cd04301">
    <property type="entry name" value="NAT_SF"/>
    <property type="match status" value="1"/>
</dbReference>
<organism evidence="2 3">
    <name type="scientific">Lichenibacterium minor</name>
    <dbReference type="NCBI Taxonomy" id="2316528"/>
    <lineage>
        <taxon>Bacteria</taxon>
        <taxon>Pseudomonadati</taxon>
        <taxon>Pseudomonadota</taxon>
        <taxon>Alphaproteobacteria</taxon>
        <taxon>Hyphomicrobiales</taxon>
        <taxon>Lichenihabitantaceae</taxon>
        <taxon>Lichenibacterium</taxon>
    </lineage>
</organism>
<dbReference type="GO" id="GO:0016747">
    <property type="term" value="F:acyltransferase activity, transferring groups other than amino-acyl groups"/>
    <property type="evidence" value="ECO:0007669"/>
    <property type="project" value="InterPro"/>
</dbReference>
<dbReference type="Proteomes" id="UP000290759">
    <property type="component" value="Unassembled WGS sequence"/>
</dbReference>